<reference evidence="11 12" key="1">
    <citation type="submission" date="2018-03" db="EMBL/GenBank/DDBJ databases">
        <title>Genome sequencing of Phreatobacter sp.</title>
        <authorList>
            <person name="Kim S.-J."/>
            <person name="Heo J."/>
            <person name="Kwon S.-W."/>
        </authorList>
    </citation>
    <scope>NUCLEOTIDE SEQUENCE [LARGE SCALE GENOMIC DNA]</scope>
    <source>
        <strain evidence="11 12">S-12</strain>
    </source>
</reference>
<dbReference type="OrthoDB" id="9802264at2"/>
<evidence type="ECO:0000256" key="7">
    <source>
        <dbReference type="ARBA" id="ARBA00023004"/>
    </source>
</evidence>
<accession>A0A2S0N9E7</accession>
<dbReference type="GO" id="GO:0005524">
    <property type="term" value="F:ATP binding"/>
    <property type="evidence" value="ECO:0007669"/>
    <property type="project" value="UniProtKB-KW"/>
</dbReference>
<dbReference type="InterPro" id="IPR003593">
    <property type="entry name" value="AAA+_ATPase"/>
</dbReference>
<dbReference type="KEGG" id="phr:C6569_06800"/>
<dbReference type="InterPro" id="IPR050093">
    <property type="entry name" value="ABC_SmlMolc_Importer"/>
</dbReference>
<dbReference type="AlphaFoldDB" id="A0A2S0N9E7"/>
<dbReference type="GO" id="GO:0016020">
    <property type="term" value="C:membrane"/>
    <property type="evidence" value="ECO:0007669"/>
    <property type="project" value="InterPro"/>
</dbReference>
<evidence type="ECO:0000259" key="10">
    <source>
        <dbReference type="PROSITE" id="PS50893"/>
    </source>
</evidence>
<evidence type="ECO:0000256" key="1">
    <source>
        <dbReference type="ARBA" id="ARBA00005417"/>
    </source>
</evidence>
<evidence type="ECO:0000313" key="12">
    <source>
        <dbReference type="Proteomes" id="UP000237889"/>
    </source>
</evidence>
<organism evidence="11 12">
    <name type="scientific">Phreatobacter cathodiphilus</name>
    <dbReference type="NCBI Taxonomy" id="1868589"/>
    <lineage>
        <taxon>Bacteria</taxon>
        <taxon>Pseudomonadati</taxon>
        <taxon>Pseudomonadota</taxon>
        <taxon>Alphaproteobacteria</taxon>
        <taxon>Hyphomicrobiales</taxon>
        <taxon>Phreatobacteraceae</taxon>
        <taxon>Phreatobacter</taxon>
    </lineage>
</organism>
<keyword evidence="5" id="KW-0547">Nucleotide-binding</keyword>
<feature type="domain" description="ABC transporter" evidence="10">
    <location>
        <begin position="1"/>
        <end position="236"/>
    </location>
</feature>
<dbReference type="GO" id="GO:0016887">
    <property type="term" value="F:ATP hydrolysis activity"/>
    <property type="evidence" value="ECO:0007669"/>
    <property type="project" value="InterPro"/>
</dbReference>
<dbReference type="InterPro" id="IPR015853">
    <property type="entry name" value="ABC_transpr_FbpC"/>
</dbReference>
<dbReference type="Pfam" id="PF00005">
    <property type="entry name" value="ABC_tran"/>
    <property type="match status" value="1"/>
</dbReference>
<dbReference type="InterPro" id="IPR003439">
    <property type="entry name" value="ABC_transporter-like_ATP-bd"/>
</dbReference>
<evidence type="ECO:0000256" key="9">
    <source>
        <dbReference type="ARBA" id="ARBA00023136"/>
    </source>
</evidence>
<name>A0A2S0N9E7_9HYPH</name>
<keyword evidence="4" id="KW-0410">Iron transport</keyword>
<dbReference type="PANTHER" id="PTHR42781:SF4">
    <property type="entry name" value="SPERMIDINE_PUTRESCINE IMPORT ATP-BINDING PROTEIN POTA"/>
    <property type="match status" value="1"/>
</dbReference>
<dbReference type="PROSITE" id="PS00211">
    <property type="entry name" value="ABC_TRANSPORTER_1"/>
    <property type="match status" value="1"/>
</dbReference>
<evidence type="ECO:0000256" key="3">
    <source>
        <dbReference type="ARBA" id="ARBA00022475"/>
    </source>
</evidence>
<dbReference type="SUPFAM" id="SSF52540">
    <property type="entry name" value="P-loop containing nucleoside triphosphate hydrolases"/>
    <property type="match status" value="1"/>
</dbReference>
<evidence type="ECO:0000256" key="5">
    <source>
        <dbReference type="ARBA" id="ARBA00022741"/>
    </source>
</evidence>
<proteinExistence type="inferred from homology"/>
<dbReference type="InterPro" id="IPR017871">
    <property type="entry name" value="ABC_transporter-like_CS"/>
</dbReference>
<evidence type="ECO:0000256" key="6">
    <source>
        <dbReference type="ARBA" id="ARBA00022840"/>
    </source>
</evidence>
<dbReference type="EMBL" id="CP027668">
    <property type="protein sequence ID" value="AVO44790.1"/>
    <property type="molecule type" value="Genomic_DNA"/>
</dbReference>
<gene>
    <name evidence="11" type="ORF">C6569_06800</name>
</gene>
<evidence type="ECO:0000256" key="2">
    <source>
        <dbReference type="ARBA" id="ARBA00022448"/>
    </source>
</evidence>
<keyword evidence="6" id="KW-0067">ATP-binding</keyword>
<comment type="similarity">
    <text evidence="1">Belongs to the ABC transporter superfamily.</text>
</comment>
<dbReference type="GO" id="GO:0015408">
    <property type="term" value="F:ABC-type ferric iron transporter activity"/>
    <property type="evidence" value="ECO:0007669"/>
    <property type="project" value="InterPro"/>
</dbReference>
<dbReference type="PROSITE" id="PS50893">
    <property type="entry name" value="ABC_TRANSPORTER_2"/>
    <property type="match status" value="1"/>
</dbReference>
<evidence type="ECO:0000256" key="8">
    <source>
        <dbReference type="ARBA" id="ARBA00023065"/>
    </source>
</evidence>
<keyword evidence="3" id="KW-1003">Cell membrane</keyword>
<dbReference type="RefSeq" id="WP_106748131.1">
    <property type="nucleotide sequence ID" value="NZ_CP027668.1"/>
</dbReference>
<dbReference type="Proteomes" id="UP000237889">
    <property type="component" value="Chromosome"/>
</dbReference>
<dbReference type="PANTHER" id="PTHR42781">
    <property type="entry name" value="SPERMIDINE/PUTRESCINE IMPORT ATP-BINDING PROTEIN POTA"/>
    <property type="match status" value="1"/>
</dbReference>
<keyword evidence="12" id="KW-1185">Reference proteome</keyword>
<keyword evidence="2" id="KW-0813">Transport</keyword>
<keyword evidence="7" id="KW-0408">Iron</keyword>
<dbReference type="InterPro" id="IPR027417">
    <property type="entry name" value="P-loop_NTPase"/>
</dbReference>
<keyword evidence="8" id="KW-0406">Ion transport</keyword>
<dbReference type="SMART" id="SM00382">
    <property type="entry name" value="AAA"/>
    <property type="match status" value="1"/>
</dbReference>
<evidence type="ECO:0000256" key="4">
    <source>
        <dbReference type="ARBA" id="ARBA00022496"/>
    </source>
</evidence>
<dbReference type="CDD" id="cd03259">
    <property type="entry name" value="ABC_Carb_Solutes_like"/>
    <property type="match status" value="1"/>
</dbReference>
<sequence>MDEPGLTVELHQAAPIPLAVTLSCAPAEMLALVGPSGSGKTTILRAIAGLYTPSAGRVVCGGETWLDTAAGTALPPHRRRAGLVFQHYALFPHMTSLANVTAAMGHRPAAERQAEARRLLALVHLDRLERRYPAELSGGQQQRVALARALARDPAVLLLDEPFSAVDRRVRRELHAELATIRAAVRVPILLVTHDLDEAAGLADRLAVIDRGDILQVGVPADVLARPASARVAEALDLAMPAPGG</sequence>
<keyword evidence="9" id="KW-0472">Membrane</keyword>
<protein>
    <submittedName>
        <fullName evidence="11">ABC transporter</fullName>
    </submittedName>
</protein>
<dbReference type="Gene3D" id="3.40.50.300">
    <property type="entry name" value="P-loop containing nucleotide triphosphate hydrolases"/>
    <property type="match status" value="1"/>
</dbReference>
<evidence type="ECO:0000313" key="11">
    <source>
        <dbReference type="EMBL" id="AVO44790.1"/>
    </source>
</evidence>